<dbReference type="InterPro" id="IPR003661">
    <property type="entry name" value="HisK_dim/P_dom"/>
</dbReference>
<dbReference type="Pfam" id="PF00672">
    <property type="entry name" value="HAMP"/>
    <property type="match status" value="1"/>
</dbReference>
<keyword evidence="4" id="KW-0597">Phosphoprotein</keyword>
<dbReference type="InterPro" id="IPR036097">
    <property type="entry name" value="HisK_dim/P_sf"/>
</dbReference>
<gene>
    <name evidence="11" type="ORF">H6G95_00855</name>
</gene>
<keyword evidence="8" id="KW-0812">Transmembrane</keyword>
<dbReference type="Gene3D" id="1.10.287.130">
    <property type="match status" value="1"/>
</dbReference>
<comment type="caution">
    <text evidence="11">The sequence shown here is derived from an EMBL/GenBank/DDBJ whole genome shotgun (WGS) entry which is preliminary data.</text>
</comment>
<dbReference type="SUPFAM" id="SSF158472">
    <property type="entry name" value="HAMP domain-like"/>
    <property type="match status" value="1"/>
</dbReference>
<reference evidence="11 12" key="1">
    <citation type="journal article" date="2020" name="ISME J.">
        <title>Comparative genomics reveals insights into cyanobacterial evolution and habitat adaptation.</title>
        <authorList>
            <person name="Chen M.Y."/>
            <person name="Teng W.K."/>
            <person name="Zhao L."/>
            <person name="Hu C.X."/>
            <person name="Zhou Y.K."/>
            <person name="Han B.P."/>
            <person name="Song L.R."/>
            <person name="Shu W.S."/>
        </authorList>
    </citation>
    <scope>NUCLEOTIDE SEQUENCE [LARGE SCALE GENOMIC DNA]</scope>
    <source>
        <strain evidence="11 12">FACHB-391</strain>
    </source>
</reference>
<organism evidence="11 12">
    <name type="scientific">Nostoc linckia FACHB-391</name>
    <dbReference type="NCBI Taxonomy" id="2692906"/>
    <lineage>
        <taxon>Bacteria</taxon>
        <taxon>Bacillati</taxon>
        <taxon>Cyanobacteriota</taxon>
        <taxon>Cyanophyceae</taxon>
        <taxon>Nostocales</taxon>
        <taxon>Nostocaceae</taxon>
        <taxon>Nostoc</taxon>
    </lineage>
</organism>
<keyword evidence="8" id="KW-0472">Membrane</keyword>
<feature type="domain" description="Histidine kinase" evidence="9">
    <location>
        <begin position="346"/>
        <end position="592"/>
    </location>
</feature>
<evidence type="ECO:0000256" key="7">
    <source>
        <dbReference type="ARBA" id="ARBA00023012"/>
    </source>
</evidence>
<evidence type="ECO:0000313" key="12">
    <source>
        <dbReference type="Proteomes" id="UP000604661"/>
    </source>
</evidence>
<dbReference type="PRINTS" id="PR00344">
    <property type="entry name" value="BCTRLSENSOR"/>
</dbReference>
<keyword evidence="12" id="KW-1185">Reference proteome</keyword>
<feature type="domain" description="HAMP" evidence="10">
    <location>
        <begin position="261"/>
        <end position="314"/>
    </location>
</feature>
<evidence type="ECO:0000259" key="10">
    <source>
        <dbReference type="PROSITE" id="PS50885"/>
    </source>
</evidence>
<dbReference type="PROSITE" id="PS50109">
    <property type="entry name" value="HIS_KIN"/>
    <property type="match status" value="1"/>
</dbReference>
<dbReference type="Gene3D" id="3.30.565.10">
    <property type="entry name" value="Histidine kinase-like ATPase, C-terminal domain"/>
    <property type="match status" value="1"/>
</dbReference>
<proteinExistence type="predicted"/>
<protein>
    <recommendedName>
        <fullName evidence="3">histidine kinase</fullName>
        <ecNumber evidence="3">2.7.13.3</ecNumber>
    </recommendedName>
</protein>
<accession>A0ABR8ENF1</accession>
<evidence type="ECO:0000256" key="8">
    <source>
        <dbReference type="SAM" id="Phobius"/>
    </source>
</evidence>
<dbReference type="Pfam" id="PF02518">
    <property type="entry name" value="HATPase_c"/>
    <property type="match status" value="1"/>
</dbReference>
<dbReference type="InterPro" id="IPR036890">
    <property type="entry name" value="HATPase_C_sf"/>
</dbReference>
<evidence type="ECO:0000256" key="1">
    <source>
        <dbReference type="ARBA" id="ARBA00000085"/>
    </source>
</evidence>
<feature type="transmembrane region" description="Helical" evidence="8">
    <location>
        <begin position="43"/>
        <end position="62"/>
    </location>
</feature>
<dbReference type="InterPro" id="IPR005467">
    <property type="entry name" value="His_kinase_dom"/>
</dbReference>
<dbReference type="PANTHER" id="PTHR43065">
    <property type="entry name" value="SENSOR HISTIDINE KINASE"/>
    <property type="match status" value="1"/>
</dbReference>
<keyword evidence="6" id="KW-0418">Kinase</keyword>
<evidence type="ECO:0000256" key="4">
    <source>
        <dbReference type="ARBA" id="ARBA00022553"/>
    </source>
</evidence>
<evidence type="ECO:0000313" key="11">
    <source>
        <dbReference type="EMBL" id="MBD2559202.1"/>
    </source>
</evidence>
<dbReference type="EMBL" id="JACJTE010000001">
    <property type="protein sequence ID" value="MBD2559202.1"/>
    <property type="molecule type" value="Genomic_DNA"/>
</dbReference>
<dbReference type="Proteomes" id="UP000604661">
    <property type="component" value="Unassembled WGS sequence"/>
</dbReference>
<dbReference type="PROSITE" id="PS50885">
    <property type="entry name" value="HAMP"/>
    <property type="match status" value="1"/>
</dbReference>
<dbReference type="SMART" id="SM00388">
    <property type="entry name" value="HisKA"/>
    <property type="match status" value="1"/>
</dbReference>
<evidence type="ECO:0000256" key="5">
    <source>
        <dbReference type="ARBA" id="ARBA00022679"/>
    </source>
</evidence>
<keyword evidence="7" id="KW-0902">Two-component regulatory system</keyword>
<dbReference type="CDD" id="cd00082">
    <property type="entry name" value="HisKA"/>
    <property type="match status" value="1"/>
</dbReference>
<evidence type="ECO:0000256" key="2">
    <source>
        <dbReference type="ARBA" id="ARBA00004370"/>
    </source>
</evidence>
<dbReference type="SMART" id="SM00304">
    <property type="entry name" value="HAMP"/>
    <property type="match status" value="1"/>
</dbReference>
<dbReference type="SUPFAM" id="SSF55874">
    <property type="entry name" value="ATPase domain of HSP90 chaperone/DNA topoisomerase II/histidine kinase"/>
    <property type="match status" value="1"/>
</dbReference>
<keyword evidence="8" id="KW-1133">Transmembrane helix</keyword>
<dbReference type="InterPro" id="IPR003594">
    <property type="entry name" value="HATPase_dom"/>
</dbReference>
<dbReference type="SUPFAM" id="SSF47384">
    <property type="entry name" value="Homodimeric domain of signal transducing histidine kinase"/>
    <property type="match status" value="1"/>
</dbReference>
<dbReference type="SMART" id="SM00387">
    <property type="entry name" value="HATPase_c"/>
    <property type="match status" value="1"/>
</dbReference>
<dbReference type="InterPro" id="IPR004358">
    <property type="entry name" value="Sig_transdc_His_kin-like_C"/>
</dbReference>
<dbReference type="InterPro" id="IPR003660">
    <property type="entry name" value="HAMP_dom"/>
</dbReference>
<feature type="transmembrane region" description="Helical" evidence="8">
    <location>
        <begin position="238"/>
        <end position="258"/>
    </location>
</feature>
<dbReference type="CDD" id="cd06225">
    <property type="entry name" value="HAMP"/>
    <property type="match status" value="1"/>
</dbReference>
<dbReference type="EC" id="2.7.13.3" evidence="3"/>
<sequence length="601" mass="67185">MASQTPGSNSQAVSGDIAVLQSNRKGWFSRATNGLSVGNKIKYGYALALSVGVLGTTIGLILGDHYQQKALQEQQNAFKELNLLYRLQTGILQTRTHQQQLIPLVPYPNLYTEEYSHITDIHALGIEQVWSELQKYTKSADYKGEKHTENIPLLLQTYDDLPQTYIRQLDELFQQLDLSPLTEKKIAIAQQRLLKFTNSELAIKFDGISDELLTVIKVSYEELTAATATFKTAAQMRIYIIAASVMLSVVIATLFALFTSRTITHPVEMLTNMAQRVTKESNFDLQAPVMTTDEIGILAIAFNQVLHRVKCLLEEQQAAAFLQQQMQEAQLLQSEKMSSLGRMVAGIAHEINNPVNFIYGNLDPAIQYVDDLLGLLQTYCQEVPNPPLAVQAYATEIDAEFLEEDLPKLLQSMKFGADRVRQIVLSLKNFSRLDEAEAHAVNLHECLDSTLLILNNRIKKGITIERFYGEIPSIEGFSSSLYQVFMNIINNALDALEEEHNPQDNPRIAIATELQDKNWVVVRITDNASGIPSDVQERIFETFFTTKPRGVGTGMGLSISHQIVVEKHGGKLICKSEVGSGTEFIISLPIQKQHLSENAQL</sequence>
<dbReference type="PANTHER" id="PTHR43065:SF50">
    <property type="entry name" value="HISTIDINE KINASE"/>
    <property type="match status" value="1"/>
</dbReference>
<evidence type="ECO:0000256" key="6">
    <source>
        <dbReference type="ARBA" id="ARBA00022777"/>
    </source>
</evidence>
<evidence type="ECO:0000259" key="9">
    <source>
        <dbReference type="PROSITE" id="PS50109"/>
    </source>
</evidence>
<comment type="subcellular location">
    <subcellularLocation>
        <location evidence="2">Membrane</location>
    </subcellularLocation>
</comment>
<keyword evidence="5" id="KW-0808">Transferase</keyword>
<dbReference type="Gene3D" id="6.10.340.10">
    <property type="match status" value="1"/>
</dbReference>
<evidence type="ECO:0000256" key="3">
    <source>
        <dbReference type="ARBA" id="ARBA00012438"/>
    </source>
</evidence>
<comment type="catalytic activity">
    <reaction evidence="1">
        <text>ATP + protein L-histidine = ADP + protein N-phospho-L-histidine.</text>
        <dbReference type="EC" id="2.7.13.3"/>
    </reaction>
</comment>
<name>A0ABR8ENF1_NOSLI</name>
<dbReference type="RefSeq" id="WP_190892747.1">
    <property type="nucleotide sequence ID" value="NZ_JACJTE010000001.1"/>
</dbReference>